<dbReference type="OrthoDB" id="1445004at2"/>
<dbReference type="Proteomes" id="UP000464657">
    <property type="component" value="Chromosome"/>
</dbReference>
<reference evidence="1 2" key="1">
    <citation type="journal article" date="2013" name="Int. J. Syst. Evol. Microbiol.">
        <title>Kordia antarctica sp. nov., isolated from Antarctic seawater.</title>
        <authorList>
            <person name="Baek K."/>
            <person name="Choi A."/>
            <person name="Kang I."/>
            <person name="Lee K."/>
            <person name="Cho J.C."/>
        </authorList>
    </citation>
    <scope>NUCLEOTIDE SEQUENCE [LARGE SCALE GENOMIC DNA]</scope>
    <source>
        <strain evidence="1 2">IMCC3317</strain>
    </source>
</reference>
<dbReference type="RefSeq" id="WP_160128776.1">
    <property type="nucleotide sequence ID" value="NZ_CP019288.1"/>
</dbReference>
<evidence type="ECO:0000313" key="2">
    <source>
        <dbReference type="Proteomes" id="UP000464657"/>
    </source>
</evidence>
<dbReference type="KEGG" id="kan:IMCC3317_13970"/>
<dbReference type="AlphaFoldDB" id="A0A7L4ZJF2"/>
<proteinExistence type="predicted"/>
<gene>
    <name evidence="1" type="ORF">IMCC3317_13970</name>
</gene>
<organism evidence="1 2">
    <name type="scientific">Kordia antarctica</name>
    <dbReference type="NCBI Taxonomy" id="1218801"/>
    <lineage>
        <taxon>Bacteria</taxon>
        <taxon>Pseudomonadati</taxon>
        <taxon>Bacteroidota</taxon>
        <taxon>Flavobacteriia</taxon>
        <taxon>Flavobacteriales</taxon>
        <taxon>Flavobacteriaceae</taxon>
        <taxon>Kordia</taxon>
    </lineage>
</organism>
<protein>
    <submittedName>
        <fullName evidence="1">Uncharacterized protein</fullName>
    </submittedName>
</protein>
<dbReference type="EMBL" id="CP019288">
    <property type="protein sequence ID" value="QHI36044.1"/>
    <property type="molecule type" value="Genomic_DNA"/>
</dbReference>
<accession>A0A7L4ZJF2</accession>
<keyword evidence="2" id="KW-1185">Reference proteome</keyword>
<name>A0A7L4ZJF2_9FLAO</name>
<sequence>MKIERRLAEGIGGWLIFEQHCNKAGLFSERYLSFPIGQILSSIYGSNVHSEFIHPIISKYSTGRGAKPKVDFAVLNDDREPILAIETKWIGQSVPSVQSILWDLVRLESLASEYGTSCIFLIGGKKKKLQSLFNSPEFKMKKSARPNPILSTKSLGLKSLSIVSNDPGHLSTWKPLTKKWQNMPFPSKIGTQLFKPFPNDCTLEQYQVYGWRIYKADNKSTFVPKNTKIYRG</sequence>
<evidence type="ECO:0000313" key="1">
    <source>
        <dbReference type="EMBL" id="QHI36044.1"/>
    </source>
</evidence>